<keyword evidence="2" id="KW-1133">Transmembrane helix</keyword>
<reference evidence="3 4" key="1">
    <citation type="submission" date="2019-07" db="EMBL/GenBank/DDBJ databases">
        <title>Analysis of the biochemical properties, biological activity and biotechnological potential of siderophores and biosurfactants produced by Antarctic psychrotolerant bacteria.</title>
        <authorList>
            <person name="Styczynski M."/>
            <person name="Krucon T."/>
            <person name="Decewicz P."/>
            <person name="Dziewit L."/>
        </authorList>
    </citation>
    <scope>NUCLEOTIDE SEQUENCE [LARGE SCALE GENOMIC DNA]</scope>
    <source>
        <strain evidence="3 4">ANT_H27</strain>
    </source>
</reference>
<evidence type="ECO:0008006" key="5">
    <source>
        <dbReference type="Google" id="ProtNLM"/>
    </source>
</evidence>
<evidence type="ECO:0000256" key="1">
    <source>
        <dbReference type="SAM" id="MobiDB-lite"/>
    </source>
</evidence>
<protein>
    <recommendedName>
        <fullName evidence="5">Amino acid transporter</fullName>
    </recommendedName>
</protein>
<proteinExistence type="predicted"/>
<feature type="transmembrane region" description="Helical" evidence="2">
    <location>
        <begin position="20"/>
        <end position="38"/>
    </location>
</feature>
<organism evidence="3 4">
    <name type="scientific">Paeniglutamicibacter gangotriensis</name>
    <dbReference type="NCBI Taxonomy" id="254787"/>
    <lineage>
        <taxon>Bacteria</taxon>
        <taxon>Bacillati</taxon>
        <taxon>Actinomycetota</taxon>
        <taxon>Actinomycetes</taxon>
        <taxon>Micrococcales</taxon>
        <taxon>Micrococcaceae</taxon>
        <taxon>Paeniglutamicibacter</taxon>
    </lineage>
</organism>
<dbReference type="Proteomes" id="UP000323856">
    <property type="component" value="Unassembled WGS sequence"/>
</dbReference>
<feature type="transmembrane region" description="Helical" evidence="2">
    <location>
        <begin position="50"/>
        <end position="72"/>
    </location>
</feature>
<keyword evidence="2" id="KW-0472">Membrane</keyword>
<dbReference type="OrthoDB" id="4880119at2"/>
<gene>
    <name evidence="3" type="ORF">FQ154_02410</name>
</gene>
<name>A0A5B0EN02_9MICC</name>
<comment type="caution">
    <text evidence="3">The sequence shown here is derived from an EMBL/GenBank/DDBJ whole genome shotgun (WGS) entry which is preliminary data.</text>
</comment>
<evidence type="ECO:0000313" key="3">
    <source>
        <dbReference type="EMBL" id="KAA0979301.1"/>
    </source>
</evidence>
<accession>A0A5B0EN02</accession>
<sequence length="101" mass="10533">MGNNPAEQKKSWQQSIKAPLSFSLVMAIIAGVIATISATGGSENPLRIDIGLIAFGVAFVACLLVISVMTMAGKENPEEMGTGSGINRASATPDEKPETRK</sequence>
<dbReference type="RefSeq" id="WP_149618563.1">
    <property type="nucleotide sequence ID" value="NZ_VOBL01000002.1"/>
</dbReference>
<feature type="region of interest" description="Disordered" evidence="1">
    <location>
        <begin position="76"/>
        <end position="101"/>
    </location>
</feature>
<keyword evidence="2" id="KW-0812">Transmembrane</keyword>
<dbReference type="AlphaFoldDB" id="A0A5B0EN02"/>
<evidence type="ECO:0000313" key="4">
    <source>
        <dbReference type="Proteomes" id="UP000323856"/>
    </source>
</evidence>
<dbReference type="EMBL" id="VOBL01000002">
    <property type="protein sequence ID" value="KAA0979301.1"/>
    <property type="molecule type" value="Genomic_DNA"/>
</dbReference>
<evidence type="ECO:0000256" key="2">
    <source>
        <dbReference type="SAM" id="Phobius"/>
    </source>
</evidence>